<sequence>MQKLDEVGRDAIFYKIIDKEFGEAKQLLESTKNVNFQDENGYSYLHCAAQVKSIEIATLLINKGAIIDIQDKYGKTPLMVAISDYNGDDKMIKLLLEYGANKEMENNYGISAIKVAAMKGIDL</sequence>
<dbReference type="Proteomes" id="UP000001349">
    <property type="component" value="Chromosome"/>
</dbReference>
<dbReference type="InterPro" id="IPR002110">
    <property type="entry name" value="Ankyrin_rpt"/>
</dbReference>
<feature type="repeat" description="ANK" evidence="3">
    <location>
        <begin position="73"/>
        <end position="107"/>
    </location>
</feature>
<dbReference type="PANTHER" id="PTHR24198:SF165">
    <property type="entry name" value="ANKYRIN REPEAT-CONTAINING PROTEIN-RELATED"/>
    <property type="match status" value="1"/>
</dbReference>
<proteinExistence type="predicted"/>
<dbReference type="KEGG" id="cce:Ccel_1493"/>
<dbReference type="Pfam" id="PF12796">
    <property type="entry name" value="Ank_2"/>
    <property type="match status" value="1"/>
</dbReference>
<evidence type="ECO:0000256" key="3">
    <source>
        <dbReference type="PROSITE-ProRule" id="PRU00023"/>
    </source>
</evidence>
<dbReference type="HOGENOM" id="CLU_000134_18_10_9"/>
<keyword evidence="5" id="KW-1185">Reference proteome</keyword>
<evidence type="ECO:0000313" key="4">
    <source>
        <dbReference type="EMBL" id="ACL75846.1"/>
    </source>
</evidence>
<dbReference type="PROSITE" id="PS50297">
    <property type="entry name" value="ANK_REP_REGION"/>
    <property type="match status" value="2"/>
</dbReference>
<name>B8I220_RUMCH</name>
<dbReference type="InterPro" id="IPR036770">
    <property type="entry name" value="Ankyrin_rpt-contain_sf"/>
</dbReference>
<dbReference type="RefSeq" id="WP_015924987.1">
    <property type="nucleotide sequence ID" value="NC_011898.1"/>
</dbReference>
<keyword evidence="2 3" id="KW-0040">ANK repeat</keyword>
<organism evidence="4 5">
    <name type="scientific">Ruminiclostridium cellulolyticum (strain ATCC 35319 / DSM 5812 / JCM 6584 / H10)</name>
    <name type="common">Clostridium cellulolyticum</name>
    <dbReference type="NCBI Taxonomy" id="394503"/>
    <lineage>
        <taxon>Bacteria</taxon>
        <taxon>Bacillati</taxon>
        <taxon>Bacillota</taxon>
        <taxon>Clostridia</taxon>
        <taxon>Eubacteriales</taxon>
        <taxon>Oscillospiraceae</taxon>
        <taxon>Ruminiclostridium</taxon>
    </lineage>
</organism>
<evidence type="ECO:0000256" key="2">
    <source>
        <dbReference type="ARBA" id="ARBA00023043"/>
    </source>
</evidence>
<dbReference type="PROSITE" id="PS50088">
    <property type="entry name" value="ANK_REPEAT"/>
    <property type="match status" value="2"/>
</dbReference>
<evidence type="ECO:0000256" key="1">
    <source>
        <dbReference type="ARBA" id="ARBA00022737"/>
    </source>
</evidence>
<evidence type="ECO:0000313" key="5">
    <source>
        <dbReference type="Proteomes" id="UP000001349"/>
    </source>
</evidence>
<protein>
    <submittedName>
        <fullName evidence="4">Ankyrin</fullName>
    </submittedName>
</protein>
<dbReference type="STRING" id="394503.Ccel_1493"/>
<gene>
    <name evidence="4" type="ordered locus">Ccel_1493</name>
</gene>
<dbReference type="eggNOG" id="COG0666">
    <property type="taxonomic scope" value="Bacteria"/>
</dbReference>
<reference evidence="4 5" key="1">
    <citation type="submission" date="2009-01" db="EMBL/GenBank/DDBJ databases">
        <title>Complete sequence of Clostridium cellulolyticum H10.</title>
        <authorList>
            <consortium name="US DOE Joint Genome Institute"/>
            <person name="Lucas S."/>
            <person name="Copeland A."/>
            <person name="Lapidus A."/>
            <person name="Glavina del Rio T."/>
            <person name="Dalin E."/>
            <person name="Tice H."/>
            <person name="Bruce D."/>
            <person name="Goodwin L."/>
            <person name="Pitluck S."/>
            <person name="Chertkov O."/>
            <person name="Saunders E."/>
            <person name="Brettin T."/>
            <person name="Detter J.C."/>
            <person name="Han C."/>
            <person name="Larimer F."/>
            <person name="Land M."/>
            <person name="Hauser L."/>
            <person name="Kyrpides N."/>
            <person name="Ivanova N."/>
            <person name="Zhou J."/>
            <person name="Richardson P."/>
        </authorList>
    </citation>
    <scope>NUCLEOTIDE SEQUENCE [LARGE SCALE GENOMIC DNA]</scope>
    <source>
        <strain evidence="5">ATCC 35319 / DSM 5812 / JCM 6584 / H10</strain>
    </source>
</reference>
<dbReference type="SUPFAM" id="SSF48403">
    <property type="entry name" value="Ankyrin repeat"/>
    <property type="match status" value="1"/>
</dbReference>
<dbReference type="AlphaFoldDB" id="B8I220"/>
<dbReference type="OrthoDB" id="1866566at2"/>
<dbReference type="SMART" id="SM00248">
    <property type="entry name" value="ANK"/>
    <property type="match status" value="2"/>
</dbReference>
<dbReference type="Gene3D" id="1.25.40.20">
    <property type="entry name" value="Ankyrin repeat-containing domain"/>
    <property type="match status" value="1"/>
</dbReference>
<accession>B8I220</accession>
<dbReference type="PANTHER" id="PTHR24198">
    <property type="entry name" value="ANKYRIN REPEAT AND PROTEIN KINASE DOMAIN-CONTAINING PROTEIN"/>
    <property type="match status" value="1"/>
</dbReference>
<keyword evidence="1" id="KW-0677">Repeat</keyword>
<feature type="repeat" description="ANK" evidence="3">
    <location>
        <begin position="40"/>
        <end position="72"/>
    </location>
</feature>
<dbReference type="EMBL" id="CP001348">
    <property type="protein sequence ID" value="ACL75846.1"/>
    <property type="molecule type" value="Genomic_DNA"/>
</dbReference>